<evidence type="ECO:0000313" key="7">
    <source>
        <dbReference type="Proteomes" id="UP000663879"/>
    </source>
</evidence>
<dbReference type="InterPro" id="IPR009003">
    <property type="entry name" value="Peptidase_S1_PA"/>
</dbReference>
<comment type="similarity">
    <text evidence="2">Belongs to the peptidase S1 family. CLIP subfamily.</text>
</comment>
<dbReference type="PANTHER" id="PTHR24256">
    <property type="entry name" value="TRYPTASE-RELATED"/>
    <property type="match status" value="1"/>
</dbReference>
<keyword evidence="3" id="KW-0720">Serine protease</keyword>
<keyword evidence="3" id="KW-0378">Hydrolase</keyword>
<evidence type="ECO:0000256" key="4">
    <source>
        <dbReference type="SAM" id="SignalP"/>
    </source>
</evidence>
<evidence type="ECO:0000256" key="3">
    <source>
        <dbReference type="RuleBase" id="RU363034"/>
    </source>
</evidence>
<dbReference type="GO" id="GO:0006508">
    <property type="term" value="P:proteolysis"/>
    <property type="evidence" value="ECO:0007669"/>
    <property type="project" value="UniProtKB-KW"/>
</dbReference>
<name>A0A814JZQ4_9BILA</name>
<feature type="chain" id="PRO_5032891082" description="Peptidase S1 domain-containing protein" evidence="4">
    <location>
        <begin position="16"/>
        <end position="311"/>
    </location>
</feature>
<reference evidence="6" key="1">
    <citation type="submission" date="2021-02" db="EMBL/GenBank/DDBJ databases">
        <authorList>
            <person name="Nowell W R."/>
        </authorList>
    </citation>
    <scope>NUCLEOTIDE SEQUENCE</scope>
    <source>
        <strain evidence="6">Ploen Becks lab</strain>
    </source>
</reference>
<dbReference type="SMART" id="SM00020">
    <property type="entry name" value="Tryp_SPc"/>
    <property type="match status" value="1"/>
</dbReference>
<dbReference type="PRINTS" id="PR00722">
    <property type="entry name" value="CHYMOTRYPSIN"/>
</dbReference>
<feature type="domain" description="Peptidase S1" evidence="5">
    <location>
        <begin position="59"/>
        <end position="309"/>
    </location>
</feature>
<evidence type="ECO:0000256" key="2">
    <source>
        <dbReference type="ARBA" id="ARBA00024195"/>
    </source>
</evidence>
<dbReference type="SUPFAM" id="SSF50494">
    <property type="entry name" value="Trypsin-like serine proteases"/>
    <property type="match status" value="1"/>
</dbReference>
<dbReference type="Gene3D" id="2.40.10.10">
    <property type="entry name" value="Trypsin-like serine proteases"/>
    <property type="match status" value="1"/>
</dbReference>
<feature type="signal peptide" evidence="4">
    <location>
        <begin position="1"/>
        <end position="15"/>
    </location>
</feature>
<comment type="caution">
    <text evidence="6">The sequence shown here is derived from an EMBL/GenBank/DDBJ whole genome shotgun (WGS) entry which is preliminary data.</text>
</comment>
<dbReference type="GO" id="GO:0004252">
    <property type="term" value="F:serine-type endopeptidase activity"/>
    <property type="evidence" value="ECO:0007669"/>
    <property type="project" value="InterPro"/>
</dbReference>
<dbReference type="InterPro" id="IPR043504">
    <property type="entry name" value="Peptidase_S1_PA_chymotrypsin"/>
</dbReference>
<evidence type="ECO:0000313" key="6">
    <source>
        <dbReference type="EMBL" id="CAF1044227.1"/>
    </source>
</evidence>
<dbReference type="EMBL" id="CAJNOC010005162">
    <property type="protein sequence ID" value="CAF1044227.1"/>
    <property type="molecule type" value="Genomic_DNA"/>
</dbReference>
<keyword evidence="7" id="KW-1185">Reference proteome</keyword>
<organism evidence="6 7">
    <name type="scientific">Brachionus calyciflorus</name>
    <dbReference type="NCBI Taxonomy" id="104777"/>
    <lineage>
        <taxon>Eukaryota</taxon>
        <taxon>Metazoa</taxon>
        <taxon>Spiralia</taxon>
        <taxon>Gnathifera</taxon>
        <taxon>Rotifera</taxon>
        <taxon>Eurotatoria</taxon>
        <taxon>Monogononta</taxon>
        <taxon>Pseudotrocha</taxon>
        <taxon>Ploima</taxon>
        <taxon>Brachionidae</taxon>
        <taxon>Brachionus</taxon>
    </lineage>
</organism>
<evidence type="ECO:0000259" key="5">
    <source>
        <dbReference type="PROSITE" id="PS50240"/>
    </source>
</evidence>
<dbReference type="InterPro" id="IPR051487">
    <property type="entry name" value="Ser/Thr_Proteases_Immune/Dev"/>
</dbReference>
<dbReference type="OrthoDB" id="5565075at2759"/>
<dbReference type="AlphaFoldDB" id="A0A814JZQ4"/>
<evidence type="ECO:0000256" key="1">
    <source>
        <dbReference type="ARBA" id="ARBA00023157"/>
    </source>
</evidence>
<dbReference type="Proteomes" id="UP000663879">
    <property type="component" value="Unassembled WGS sequence"/>
</dbReference>
<dbReference type="PROSITE" id="PS50240">
    <property type="entry name" value="TRYPSIN_DOM"/>
    <property type="match status" value="1"/>
</dbReference>
<protein>
    <recommendedName>
        <fullName evidence="5">Peptidase S1 domain-containing protein</fullName>
    </recommendedName>
</protein>
<keyword evidence="3" id="KW-0645">Protease</keyword>
<dbReference type="InterPro" id="IPR018114">
    <property type="entry name" value="TRYPSIN_HIS"/>
</dbReference>
<sequence length="311" mass="34234">MTFFLFFIFVAPIKSLEVLNIKENITQTNITNSNKTNNYLNYNKTLFDLILPNNDEGKIINGIPAISGGYPFMVSLGLYGSAGYRPLCGASILSNQFVLTAAHCVKNFTNNYNMSSYFNKTGFRLTILSGIDNLSKVLPQTQIIYIRKVSIHPNFTQVTDASDMAILKTNTAILYNNRTQPIKFPASSTVSAVYGKRLTTLGWGMTQTGSISMALLTANMTVINNNDPLGQCGTYKTKFYCMKDLTTVQSNACFGDSGGPLVLKVNGSWVQYGIISFGTIGSNGICINTLPTFFTMVPTFMNWAKNQMTIL</sequence>
<dbReference type="InterPro" id="IPR001314">
    <property type="entry name" value="Peptidase_S1A"/>
</dbReference>
<dbReference type="InterPro" id="IPR033116">
    <property type="entry name" value="TRYPSIN_SER"/>
</dbReference>
<keyword evidence="1" id="KW-1015">Disulfide bond</keyword>
<dbReference type="Pfam" id="PF00089">
    <property type="entry name" value="Trypsin"/>
    <property type="match status" value="1"/>
</dbReference>
<proteinExistence type="inferred from homology"/>
<gene>
    <name evidence="6" type="ORF">OXX778_LOCUS18503</name>
</gene>
<accession>A0A814JZQ4</accession>
<dbReference type="PROSITE" id="PS00135">
    <property type="entry name" value="TRYPSIN_SER"/>
    <property type="match status" value="1"/>
</dbReference>
<keyword evidence="4" id="KW-0732">Signal</keyword>
<dbReference type="CDD" id="cd00190">
    <property type="entry name" value="Tryp_SPc"/>
    <property type="match status" value="1"/>
</dbReference>
<dbReference type="InterPro" id="IPR001254">
    <property type="entry name" value="Trypsin_dom"/>
</dbReference>
<dbReference type="PROSITE" id="PS00134">
    <property type="entry name" value="TRYPSIN_HIS"/>
    <property type="match status" value="1"/>
</dbReference>
<dbReference type="FunFam" id="2.40.10.10:FF:000068">
    <property type="entry name" value="transmembrane protease serine 2"/>
    <property type="match status" value="1"/>
</dbReference>